<gene>
    <name evidence="7" type="ORF">SDC9_05126</name>
</gene>
<comment type="caution">
    <text evidence="7">The sequence shown here is derived from an EMBL/GenBank/DDBJ whole genome shotgun (WGS) entry which is preliminary data.</text>
</comment>
<dbReference type="Gene3D" id="3.30.460.20">
    <property type="entry name" value="CorA soluble domain-like"/>
    <property type="match status" value="1"/>
</dbReference>
<sequence>MILIRTQGTRGLSQCEQVEKDCWIDARNVSKEDLARLEKEFGIAGELLADIMDIDEQARIEKEDEYTALIIRLPVFDDSFEVSFFTVPVGIIIFPDKIITICQRSSDVLDDLTGHRVRDLSITNKSSFVLHLMGRAALNYLRALKELNKKTAIIERELQKSVRNNELVQLLTIQKSLVFFTTSLKSNELLLEKLQKSPLMRFGEDEQDLLEDVLTDNKQAIEMANIYSSILTGTMDAFASVISNNLNIVMRRLTIISIALMIPSMVSGFFGMNVPLPFDDNPFVFTGIIGVSLLASVIGAWVLGEKKKKKLSTKALPYTQNMIVHR</sequence>
<evidence type="ECO:0000256" key="3">
    <source>
        <dbReference type="ARBA" id="ARBA00022692"/>
    </source>
</evidence>
<evidence type="ECO:0000313" key="7">
    <source>
        <dbReference type="EMBL" id="MPL59573.1"/>
    </source>
</evidence>
<evidence type="ECO:0000256" key="4">
    <source>
        <dbReference type="ARBA" id="ARBA00022989"/>
    </source>
</evidence>
<organism evidence="7">
    <name type="scientific">bioreactor metagenome</name>
    <dbReference type="NCBI Taxonomy" id="1076179"/>
    <lineage>
        <taxon>unclassified sequences</taxon>
        <taxon>metagenomes</taxon>
        <taxon>ecological metagenomes</taxon>
    </lineage>
</organism>
<dbReference type="InterPro" id="IPR047199">
    <property type="entry name" value="CorA-like"/>
</dbReference>
<dbReference type="GO" id="GO:0016020">
    <property type="term" value="C:membrane"/>
    <property type="evidence" value="ECO:0007669"/>
    <property type="project" value="UniProtKB-SubCell"/>
</dbReference>
<reference evidence="7" key="1">
    <citation type="submission" date="2019-08" db="EMBL/GenBank/DDBJ databases">
        <authorList>
            <person name="Kucharzyk K."/>
            <person name="Murdoch R.W."/>
            <person name="Higgins S."/>
            <person name="Loffler F."/>
        </authorList>
    </citation>
    <scope>NUCLEOTIDE SEQUENCE</scope>
</reference>
<dbReference type="Gene3D" id="1.20.58.340">
    <property type="entry name" value="Magnesium transport protein CorA, transmembrane region"/>
    <property type="match status" value="2"/>
</dbReference>
<dbReference type="CDD" id="cd12827">
    <property type="entry name" value="EcCorA_ZntB-like_u2"/>
    <property type="match status" value="1"/>
</dbReference>
<proteinExistence type="inferred from homology"/>
<evidence type="ECO:0000256" key="2">
    <source>
        <dbReference type="ARBA" id="ARBA00009765"/>
    </source>
</evidence>
<evidence type="ECO:0008006" key="8">
    <source>
        <dbReference type="Google" id="ProtNLM"/>
    </source>
</evidence>
<dbReference type="GO" id="GO:0046873">
    <property type="term" value="F:metal ion transmembrane transporter activity"/>
    <property type="evidence" value="ECO:0007669"/>
    <property type="project" value="InterPro"/>
</dbReference>
<keyword evidence="3 6" id="KW-0812">Transmembrane</keyword>
<dbReference type="InterPro" id="IPR045863">
    <property type="entry name" value="CorA_TM1_TM2"/>
</dbReference>
<dbReference type="InterPro" id="IPR002523">
    <property type="entry name" value="MgTranspt_CorA/ZnTranspt_ZntB"/>
</dbReference>
<dbReference type="AlphaFoldDB" id="A0A644SY84"/>
<dbReference type="PANTHER" id="PTHR47891">
    <property type="entry name" value="TRANSPORTER-RELATED"/>
    <property type="match status" value="1"/>
</dbReference>
<protein>
    <recommendedName>
        <fullName evidence="8">Cobalt/magnesium transport protein CorA</fullName>
    </recommendedName>
</protein>
<evidence type="ECO:0000256" key="6">
    <source>
        <dbReference type="SAM" id="Phobius"/>
    </source>
</evidence>
<dbReference type="InterPro" id="IPR045861">
    <property type="entry name" value="CorA_cytoplasmic_dom"/>
</dbReference>
<accession>A0A644SY84</accession>
<evidence type="ECO:0000256" key="1">
    <source>
        <dbReference type="ARBA" id="ARBA00004141"/>
    </source>
</evidence>
<evidence type="ECO:0000256" key="5">
    <source>
        <dbReference type="ARBA" id="ARBA00023136"/>
    </source>
</evidence>
<dbReference type="Pfam" id="PF01544">
    <property type="entry name" value="CorA"/>
    <property type="match status" value="1"/>
</dbReference>
<feature type="transmembrane region" description="Helical" evidence="6">
    <location>
        <begin position="283"/>
        <end position="304"/>
    </location>
</feature>
<dbReference type="EMBL" id="VSSQ01000010">
    <property type="protein sequence ID" value="MPL59573.1"/>
    <property type="molecule type" value="Genomic_DNA"/>
</dbReference>
<keyword evidence="5 6" id="KW-0472">Membrane</keyword>
<comment type="subcellular location">
    <subcellularLocation>
        <location evidence="1">Membrane</location>
        <topology evidence="1">Multi-pass membrane protein</topology>
    </subcellularLocation>
</comment>
<comment type="similarity">
    <text evidence="2">Belongs to the CorA metal ion transporter (MIT) (TC 1.A.35) family.</text>
</comment>
<dbReference type="SUPFAM" id="SSF144083">
    <property type="entry name" value="Magnesium transport protein CorA, transmembrane region"/>
    <property type="match status" value="1"/>
</dbReference>
<keyword evidence="4 6" id="KW-1133">Transmembrane helix</keyword>
<feature type="transmembrane region" description="Helical" evidence="6">
    <location>
        <begin position="253"/>
        <end position="271"/>
    </location>
</feature>
<dbReference type="SUPFAM" id="SSF143865">
    <property type="entry name" value="CorA soluble domain-like"/>
    <property type="match status" value="1"/>
</dbReference>
<name>A0A644SY84_9ZZZZ</name>
<dbReference type="PANTHER" id="PTHR47891:SF2">
    <property type="entry name" value="MAGNESIUM AND COBALT TRANSPORTER"/>
    <property type="match status" value="1"/>
</dbReference>